<dbReference type="GO" id="GO:0004540">
    <property type="term" value="F:RNA nuclease activity"/>
    <property type="evidence" value="ECO:0007669"/>
    <property type="project" value="InterPro"/>
</dbReference>
<dbReference type="PANTHER" id="PTHR33653:SF1">
    <property type="entry name" value="RIBONUCLEASE VAPC2"/>
    <property type="match status" value="1"/>
</dbReference>
<reference evidence="10 11" key="1">
    <citation type="submission" date="2020-05" db="EMBL/GenBank/DDBJ databases">
        <authorList>
            <person name="Niu N."/>
        </authorList>
    </citation>
    <scope>NUCLEOTIDE SEQUENCE [LARGE SCALE GENOMIC DNA]</scope>
    <source>
        <strain evidence="10 11">3340-03</strain>
    </source>
</reference>
<keyword evidence="3 8" id="KW-0540">Nuclease</keyword>
<evidence type="ECO:0000256" key="8">
    <source>
        <dbReference type="HAMAP-Rule" id="MF_00265"/>
    </source>
</evidence>
<organism evidence="10 11">
    <name type="scientific">Pelistega suis</name>
    <dbReference type="NCBI Taxonomy" id="1631957"/>
    <lineage>
        <taxon>Bacteria</taxon>
        <taxon>Pseudomonadati</taxon>
        <taxon>Pseudomonadota</taxon>
        <taxon>Betaproteobacteria</taxon>
        <taxon>Burkholderiales</taxon>
        <taxon>Alcaligenaceae</taxon>
        <taxon>Pelistega</taxon>
    </lineage>
</organism>
<evidence type="ECO:0000313" key="10">
    <source>
        <dbReference type="EMBL" id="NOL51057.1"/>
    </source>
</evidence>
<dbReference type="EMBL" id="JABGBN010000001">
    <property type="protein sequence ID" value="NOL51057.1"/>
    <property type="molecule type" value="Genomic_DNA"/>
</dbReference>
<evidence type="ECO:0000256" key="2">
    <source>
        <dbReference type="ARBA" id="ARBA00022649"/>
    </source>
</evidence>
<comment type="cofactor">
    <cofactor evidence="1 8">
        <name>Mg(2+)</name>
        <dbReference type="ChEBI" id="CHEBI:18420"/>
    </cofactor>
</comment>
<dbReference type="Gene3D" id="3.40.50.1010">
    <property type="entry name" value="5'-nuclease"/>
    <property type="match status" value="1"/>
</dbReference>
<name>A0A849P7X7_9BURK</name>
<dbReference type="Pfam" id="PF01850">
    <property type="entry name" value="PIN"/>
    <property type="match status" value="1"/>
</dbReference>
<dbReference type="InterPro" id="IPR050556">
    <property type="entry name" value="Type_II_TA_system_RNase"/>
</dbReference>
<accession>A0A849P7X7</accession>
<keyword evidence="5 8" id="KW-0378">Hydrolase</keyword>
<feature type="domain" description="PIN" evidence="9">
    <location>
        <begin position="4"/>
        <end position="121"/>
    </location>
</feature>
<keyword evidence="6 8" id="KW-0460">Magnesium</keyword>
<dbReference type="SUPFAM" id="SSF88723">
    <property type="entry name" value="PIN domain-like"/>
    <property type="match status" value="1"/>
</dbReference>
<dbReference type="Proteomes" id="UP000537862">
    <property type="component" value="Unassembled WGS sequence"/>
</dbReference>
<evidence type="ECO:0000256" key="5">
    <source>
        <dbReference type="ARBA" id="ARBA00022801"/>
    </source>
</evidence>
<dbReference type="InterPro" id="IPR029060">
    <property type="entry name" value="PIN-like_dom_sf"/>
</dbReference>
<dbReference type="InterPro" id="IPR002716">
    <property type="entry name" value="PIN_dom"/>
</dbReference>
<evidence type="ECO:0000313" key="11">
    <source>
        <dbReference type="Proteomes" id="UP000537862"/>
    </source>
</evidence>
<evidence type="ECO:0000256" key="7">
    <source>
        <dbReference type="ARBA" id="ARBA00038093"/>
    </source>
</evidence>
<comment type="caution">
    <text evidence="10">The sequence shown here is derived from an EMBL/GenBank/DDBJ whole genome shotgun (WGS) entry which is preliminary data.</text>
</comment>
<keyword evidence="2 8" id="KW-1277">Toxin-antitoxin system</keyword>
<comment type="function">
    <text evidence="8">Toxic component of a toxin-antitoxin (TA) system. An RNase.</text>
</comment>
<dbReference type="EC" id="3.1.-.-" evidence="8"/>
<evidence type="ECO:0000256" key="6">
    <source>
        <dbReference type="ARBA" id="ARBA00022842"/>
    </source>
</evidence>
<evidence type="ECO:0000256" key="4">
    <source>
        <dbReference type="ARBA" id="ARBA00022723"/>
    </source>
</evidence>
<dbReference type="PANTHER" id="PTHR33653">
    <property type="entry name" value="RIBONUCLEASE VAPC2"/>
    <property type="match status" value="1"/>
</dbReference>
<proteinExistence type="inferred from homology"/>
<sequence length="131" mass="14971">MKFLMDTNVLIALMKRNTSLLAKMRMYTPSDFGLSTIVLFEMQYGAERSQRKEENLAKLELLPFEKLPFTAEDARIAGTIKAFLYNQGTPIGAYDIQIAAQALSRRLILLTHNTKEFLRVPNLEVADWISE</sequence>
<keyword evidence="8" id="KW-0800">Toxin</keyword>
<dbReference type="GO" id="GO:0090729">
    <property type="term" value="F:toxin activity"/>
    <property type="evidence" value="ECO:0007669"/>
    <property type="project" value="UniProtKB-KW"/>
</dbReference>
<keyword evidence="4 8" id="KW-0479">Metal-binding</keyword>
<protein>
    <recommendedName>
        <fullName evidence="8">Ribonuclease VapC</fullName>
        <shortName evidence="8">RNase VapC</shortName>
        <ecNumber evidence="8">3.1.-.-</ecNumber>
    </recommendedName>
    <alternativeName>
        <fullName evidence="8">Toxin VapC</fullName>
    </alternativeName>
</protein>
<dbReference type="GO" id="GO:0000287">
    <property type="term" value="F:magnesium ion binding"/>
    <property type="evidence" value="ECO:0007669"/>
    <property type="project" value="UniProtKB-UniRule"/>
</dbReference>
<evidence type="ECO:0000259" key="9">
    <source>
        <dbReference type="Pfam" id="PF01850"/>
    </source>
</evidence>
<gene>
    <name evidence="8" type="primary">vapC</name>
    <name evidence="10" type="ORF">HKX39_02535</name>
</gene>
<feature type="binding site" evidence="8">
    <location>
        <position position="6"/>
    </location>
    <ligand>
        <name>Mg(2+)</name>
        <dbReference type="ChEBI" id="CHEBI:18420"/>
    </ligand>
</feature>
<evidence type="ECO:0000256" key="3">
    <source>
        <dbReference type="ARBA" id="ARBA00022722"/>
    </source>
</evidence>
<dbReference type="AlphaFoldDB" id="A0A849P7X7"/>
<dbReference type="GO" id="GO:0016787">
    <property type="term" value="F:hydrolase activity"/>
    <property type="evidence" value="ECO:0007669"/>
    <property type="project" value="UniProtKB-KW"/>
</dbReference>
<comment type="similarity">
    <text evidence="7 8">Belongs to the PINc/VapC protein family.</text>
</comment>
<keyword evidence="11" id="KW-1185">Reference proteome</keyword>
<feature type="binding site" evidence="8">
    <location>
        <position position="95"/>
    </location>
    <ligand>
        <name>Mg(2+)</name>
        <dbReference type="ChEBI" id="CHEBI:18420"/>
    </ligand>
</feature>
<dbReference type="HAMAP" id="MF_00265">
    <property type="entry name" value="VapC_Nob1"/>
    <property type="match status" value="1"/>
</dbReference>
<evidence type="ECO:0000256" key="1">
    <source>
        <dbReference type="ARBA" id="ARBA00001946"/>
    </source>
</evidence>
<dbReference type="InterPro" id="IPR022907">
    <property type="entry name" value="VapC_family"/>
</dbReference>
<dbReference type="CDD" id="cd18745">
    <property type="entry name" value="PIN_VapC4-5_FitB-like"/>
    <property type="match status" value="1"/>
</dbReference>